<gene>
    <name evidence="2" type="ORF">KME60_08905</name>
</gene>
<dbReference type="PANTHER" id="PTHR33990">
    <property type="entry name" value="PROTEIN YJDN-RELATED"/>
    <property type="match status" value="1"/>
</dbReference>
<sequence length="133" mass="15218">MQSNTYLNFNGECEAAFKFYEQCLGGKIVAMMTYADMPMVEQTPPEQRDKIMHIHLTVGDMVLMGSDAPPDYFEKPQGFNVNLQFDDVVEAERIFHALAENGTVKMPFQETFWAKRFGMAIDRFGTPWMINCG</sequence>
<accession>A0A951QKH0</accession>
<name>A0A951QKH0_9CYAN</name>
<dbReference type="Gene3D" id="3.10.180.10">
    <property type="entry name" value="2,3-Dihydroxybiphenyl 1,2-Dioxygenase, domain 1"/>
    <property type="match status" value="1"/>
</dbReference>
<dbReference type="Proteomes" id="UP000729701">
    <property type="component" value="Unassembled WGS sequence"/>
</dbReference>
<organism evidence="2 3">
    <name type="scientific">Cyanomargarita calcarea GSE-NOS-MK-12-04C</name>
    <dbReference type="NCBI Taxonomy" id="2839659"/>
    <lineage>
        <taxon>Bacteria</taxon>
        <taxon>Bacillati</taxon>
        <taxon>Cyanobacteriota</taxon>
        <taxon>Cyanophyceae</taxon>
        <taxon>Nostocales</taxon>
        <taxon>Cyanomargaritaceae</taxon>
        <taxon>Cyanomargarita</taxon>
    </lineage>
</organism>
<protein>
    <submittedName>
        <fullName evidence="2">VOC family protein</fullName>
    </submittedName>
</protein>
<evidence type="ECO:0000259" key="1">
    <source>
        <dbReference type="Pfam" id="PF06983"/>
    </source>
</evidence>
<reference evidence="2" key="1">
    <citation type="submission" date="2021-05" db="EMBL/GenBank/DDBJ databases">
        <authorList>
            <person name="Pietrasiak N."/>
            <person name="Ward R."/>
            <person name="Stajich J.E."/>
            <person name="Kurbessoian T."/>
        </authorList>
    </citation>
    <scope>NUCLEOTIDE SEQUENCE</scope>
    <source>
        <strain evidence="2">GSE-NOS-MK-12-04C</strain>
    </source>
</reference>
<dbReference type="SUPFAM" id="SSF54593">
    <property type="entry name" value="Glyoxalase/Bleomycin resistance protein/Dihydroxybiphenyl dioxygenase"/>
    <property type="match status" value="1"/>
</dbReference>
<comment type="caution">
    <text evidence="2">The sequence shown here is derived from an EMBL/GenBank/DDBJ whole genome shotgun (WGS) entry which is preliminary data.</text>
</comment>
<evidence type="ECO:0000313" key="3">
    <source>
        <dbReference type="Proteomes" id="UP000729701"/>
    </source>
</evidence>
<feature type="domain" description="PhnB-like" evidence="1">
    <location>
        <begin position="5"/>
        <end position="130"/>
    </location>
</feature>
<dbReference type="PANTHER" id="PTHR33990:SF1">
    <property type="entry name" value="PROTEIN YJDN"/>
    <property type="match status" value="1"/>
</dbReference>
<dbReference type="InterPro" id="IPR028973">
    <property type="entry name" value="PhnB-like"/>
</dbReference>
<dbReference type="EMBL" id="JAHHGZ010000007">
    <property type="protein sequence ID" value="MBW4667535.1"/>
    <property type="molecule type" value="Genomic_DNA"/>
</dbReference>
<dbReference type="CDD" id="cd06588">
    <property type="entry name" value="PhnB_like"/>
    <property type="match status" value="1"/>
</dbReference>
<dbReference type="AlphaFoldDB" id="A0A951QKH0"/>
<reference evidence="2" key="2">
    <citation type="journal article" date="2022" name="Microbiol. Resour. Announc.">
        <title>Metagenome Sequencing to Explore Phylogenomics of Terrestrial Cyanobacteria.</title>
        <authorList>
            <person name="Ward R.D."/>
            <person name="Stajich J.E."/>
            <person name="Johansen J.R."/>
            <person name="Huntemann M."/>
            <person name="Clum A."/>
            <person name="Foster B."/>
            <person name="Foster B."/>
            <person name="Roux S."/>
            <person name="Palaniappan K."/>
            <person name="Varghese N."/>
            <person name="Mukherjee S."/>
            <person name="Reddy T.B.K."/>
            <person name="Daum C."/>
            <person name="Copeland A."/>
            <person name="Chen I.A."/>
            <person name="Ivanova N.N."/>
            <person name="Kyrpides N.C."/>
            <person name="Shapiro N."/>
            <person name="Eloe-Fadrosh E.A."/>
            <person name="Pietrasiak N."/>
        </authorList>
    </citation>
    <scope>NUCLEOTIDE SEQUENCE</scope>
    <source>
        <strain evidence="2">GSE-NOS-MK-12-04C</strain>
    </source>
</reference>
<evidence type="ECO:0000313" key="2">
    <source>
        <dbReference type="EMBL" id="MBW4667535.1"/>
    </source>
</evidence>
<dbReference type="InterPro" id="IPR029068">
    <property type="entry name" value="Glyas_Bleomycin-R_OHBP_Dase"/>
</dbReference>
<proteinExistence type="predicted"/>
<dbReference type="Pfam" id="PF06983">
    <property type="entry name" value="3-dmu-9_3-mt"/>
    <property type="match status" value="1"/>
</dbReference>